<dbReference type="PANTHER" id="PTHR33048:SF155">
    <property type="entry name" value="INTEGRAL MEMBRANE PROTEIN"/>
    <property type="match status" value="1"/>
</dbReference>
<name>A0A8K0SEK0_9HYPO</name>
<feature type="domain" description="Rhodopsin" evidence="7">
    <location>
        <begin position="38"/>
        <end position="259"/>
    </location>
</feature>
<evidence type="ECO:0000256" key="3">
    <source>
        <dbReference type="ARBA" id="ARBA00022989"/>
    </source>
</evidence>
<dbReference type="PANTHER" id="PTHR33048">
    <property type="entry name" value="PTH11-LIKE INTEGRAL MEMBRANE PROTEIN (AFU_ORTHOLOGUE AFUA_5G11245)"/>
    <property type="match status" value="1"/>
</dbReference>
<dbReference type="InterPro" id="IPR052337">
    <property type="entry name" value="SAT4-like"/>
</dbReference>
<reference evidence="8" key="1">
    <citation type="journal article" date="2021" name="Nat. Commun.">
        <title>Genetic determinants of endophytism in the Arabidopsis root mycobiome.</title>
        <authorList>
            <person name="Mesny F."/>
            <person name="Miyauchi S."/>
            <person name="Thiergart T."/>
            <person name="Pickel B."/>
            <person name="Atanasova L."/>
            <person name="Karlsson M."/>
            <person name="Huettel B."/>
            <person name="Barry K.W."/>
            <person name="Haridas S."/>
            <person name="Chen C."/>
            <person name="Bauer D."/>
            <person name="Andreopoulos W."/>
            <person name="Pangilinan J."/>
            <person name="LaButti K."/>
            <person name="Riley R."/>
            <person name="Lipzen A."/>
            <person name="Clum A."/>
            <person name="Drula E."/>
            <person name="Henrissat B."/>
            <person name="Kohler A."/>
            <person name="Grigoriev I.V."/>
            <person name="Martin F.M."/>
            <person name="Hacquard S."/>
        </authorList>
    </citation>
    <scope>NUCLEOTIDE SEQUENCE</scope>
    <source>
        <strain evidence="8">MPI-CAGE-CH-0235</strain>
    </source>
</reference>
<dbReference type="Proteomes" id="UP000813444">
    <property type="component" value="Unassembled WGS sequence"/>
</dbReference>
<feature type="transmembrane region" description="Helical" evidence="6">
    <location>
        <begin position="54"/>
        <end position="75"/>
    </location>
</feature>
<proteinExistence type="inferred from homology"/>
<comment type="subcellular location">
    <subcellularLocation>
        <location evidence="1">Membrane</location>
        <topology evidence="1">Multi-pass membrane protein</topology>
    </subcellularLocation>
</comment>
<evidence type="ECO:0000259" key="7">
    <source>
        <dbReference type="Pfam" id="PF20684"/>
    </source>
</evidence>
<sequence>MAAASPPLSLDEVGQNKGPVIVGASVAAISVATIFVFARLYVRARILCKFHLDDYLIVFSWLCAWATVGITIAAVDAGMGRHQATLTPSQISQVRLLTLCSFIPGLLSFGVPKLAVVALLTRVLNLSAPRWHNIFLWVLTGLCNAVLCAAGILAFAQCSPPRMQWDLGVKGQCLSPWILIHYSMFSSGFSAFVDLYLTVYPGLVLSQLKISRLNKTALSFALIMGILGSAVAIYKCVRLSDLANPDSTYATGELIIWTM</sequence>
<protein>
    <recommendedName>
        <fullName evidence="7">Rhodopsin domain-containing protein</fullName>
    </recommendedName>
</protein>
<keyword evidence="9" id="KW-1185">Reference proteome</keyword>
<evidence type="ECO:0000256" key="6">
    <source>
        <dbReference type="SAM" id="Phobius"/>
    </source>
</evidence>
<organism evidence="8 9">
    <name type="scientific">Stachybotrys elegans</name>
    <dbReference type="NCBI Taxonomy" id="80388"/>
    <lineage>
        <taxon>Eukaryota</taxon>
        <taxon>Fungi</taxon>
        <taxon>Dikarya</taxon>
        <taxon>Ascomycota</taxon>
        <taxon>Pezizomycotina</taxon>
        <taxon>Sordariomycetes</taxon>
        <taxon>Hypocreomycetidae</taxon>
        <taxon>Hypocreales</taxon>
        <taxon>Stachybotryaceae</taxon>
        <taxon>Stachybotrys</taxon>
    </lineage>
</organism>
<feature type="transmembrane region" description="Helical" evidence="6">
    <location>
        <begin position="95"/>
        <end position="122"/>
    </location>
</feature>
<gene>
    <name evidence="8" type="ORF">B0I35DRAFT_483683</name>
</gene>
<evidence type="ECO:0000256" key="4">
    <source>
        <dbReference type="ARBA" id="ARBA00023136"/>
    </source>
</evidence>
<keyword evidence="4 6" id="KW-0472">Membrane</keyword>
<feature type="transmembrane region" description="Helical" evidence="6">
    <location>
        <begin position="176"/>
        <end position="197"/>
    </location>
</feature>
<keyword evidence="2 6" id="KW-0812">Transmembrane</keyword>
<evidence type="ECO:0000256" key="1">
    <source>
        <dbReference type="ARBA" id="ARBA00004141"/>
    </source>
</evidence>
<dbReference type="GO" id="GO:0016020">
    <property type="term" value="C:membrane"/>
    <property type="evidence" value="ECO:0007669"/>
    <property type="project" value="UniProtKB-SubCell"/>
</dbReference>
<dbReference type="Pfam" id="PF20684">
    <property type="entry name" value="Fung_rhodopsin"/>
    <property type="match status" value="1"/>
</dbReference>
<keyword evidence="3 6" id="KW-1133">Transmembrane helix</keyword>
<feature type="transmembrane region" description="Helical" evidence="6">
    <location>
        <begin position="20"/>
        <end position="42"/>
    </location>
</feature>
<evidence type="ECO:0000313" key="9">
    <source>
        <dbReference type="Proteomes" id="UP000813444"/>
    </source>
</evidence>
<evidence type="ECO:0000256" key="5">
    <source>
        <dbReference type="ARBA" id="ARBA00038359"/>
    </source>
</evidence>
<dbReference type="AlphaFoldDB" id="A0A8K0SEK0"/>
<dbReference type="OrthoDB" id="5429740at2759"/>
<evidence type="ECO:0000313" key="8">
    <source>
        <dbReference type="EMBL" id="KAH7305935.1"/>
    </source>
</evidence>
<feature type="transmembrane region" description="Helical" evidence="6">
    <location>
        <begin position="134"/>
        <end position="156"/>
    </location>
</feature>
<comment type="caution">
    <text evidence="8">The sequence shown here is derived from an EMBL/GenBank/DDBJ whole genome shotgun (WGS) entry which is preliminary data.</text>
</comment>
<comment type="similarity">
    <text evidence="5">Belongs to the SAT4 family.</text>
</comment>
<dbReference type="InterPro" id="IPR049326">
    <property type="entry name" value="Rhodopsin_dom_fungi"/>
</dbReference>
<accession>A0A8K0SEK0</accession>
<feature type="transmembrane region" description="Helical" evidence="6">
    <location>
        <begin position="217"/>
        <end position="234"/>
    </location>
</feature>
<dbReference type="EMBL" id="JAGPNK010000017">
    <property type="protein sequence ID" value="KAH7305935.1"/>
    <property type="molecule type" value="Genomic_DNA"/>
</dbReference>
<evidence type="ECO:0000256" key="2">
    <source>
        <dbReference type="ARBA" id="ARBA00022692"/>
    </source>
</evidence>